<keyword evidence="4 9" id="KW-0479">Metal-binding</keyword>
<dbReference type="RefSeq" id="WP_259796867.1">
    <property type="nucleotide sequence ID" value="NZ_CP080772.1"/>
</dbReference>
<evidence type="ECO:0000256" key="1">
    <source>
        <dbReference type="ARBA" id="ARBA00004418"/>
    </source>
</evidence>
<dbReference type="PANTHER" id="PTHR33751:SF9">
    <property type="entry name" value="CYTOCHROME C4"/>
    <property type="match status" value="1"/>
</dbReference>
<dbReference type="GO" id="GO:0020037">
    <property type="term" value="F:heme binding"/>
    <property type="evidence" value="ECO:0007669"/>
    <property type="project" value="InterPro"/>
</dbReference>
<dbReference type="GeneID" id="75102047"/>
<evidence type="ECO:0000256" key="8">
    <source>
        <dbReference type="PIRSR" id="PIRSR000005-1"/>
    </source>
</evidence>
<dbReference type="InterPro" id="IPR036909">
    <property type="entry name" value="Cyt_c-like_dom_sf"/>
</dbReference>
<name>A0A9Q9HA61_9RHOB</name>
<reference evidence="12" key="1">
    <citation type="submission" date="2021-08" db="EMBL/GenBank/DDBJ databases">
        <authorList>
            <person name="Nwanade C."/>
            <person name="Wang M."/>
            <person name="Masoudi A."/>
            <person name="Yu Z."/>
            <person name="Liu J."/>
        </authorList>
    </citation>
    <scope>NUCLEOTIDE SEQUENCE</scope>
    <source>
        <strain evidence="12">S056</strain>
    </source>
</reference>
<proteinExistence type="predicted"/>
<evidence type="ECO:0000256" key="3">
    <source>
        <dbReference type="ARBA" id="ARBA00022617"/>
    </source>
</evidence>
<keyword evidence="6" id="KW-0249">Electron transport</keyword>
<protein>
    <submittedName>
        <fullName evidence="12">Cytochrome c4</fullName>
    </submittedName>
</protein>
<evidence type="ECO:0000256" key="5">
    <source>
        <dbReference type="ARBA" id="ARBA00022764"/>
    </source>
</evidence>
<evidence type="ECO:0000256" key="10">
    <source>
        <dbReference type="SAM" id="SignalP"/>
    </source>
</evidence>
<evidence type="ECO:0000256" key="6">
    <source>
        <dbReference type="ARBA" id="ARBA00022982"/>
    </source>
</evidence>
<keyword evidence="10" id="KW-0732">Signal</keyword>
<dbReference type="PROSITE" id="PS51007">
    <property type="entry name" value="CYTC"/>
    <property type="match status" value="2"/>
</dbReference>
<evidence type="ECO:0000259" key="11">
    <source>
        <dbReference type="PROSITE" id="PS51007"/>
    </source>
</evidence>
<dbReference type="Pfam" id="PF13442">
    <property type="entry name" value="Cytochrome_CBB3"/>
    <property type="match status" value="1"/>
</dbReference>
<evidence type="ECO:0000256" key="4">
    <source>
        <dbReference type="ARBA" id="ARBA00022723"/>
    </source>
</evidence>
<keyword evidence="5" id="KW-0574">Periplasm</keyword>
<dbReference type="AlphaFoldDB" id="A0A9Q9HA61"/>
<feature type="binding site" description="covalent" evidence="8">
    <location>
        <position position="37"/>
    </location>
    <ligand>
        <name>heme c</name>
        <dbReference type="ChEBI" id="CHEBI:61717"/>
        <label>1</label>
    </ligand>
</feature>
<feature type="domain" description="Cytochrome c" evidence="11">
    <location>
        <begin position="112"/>
        <end position="200"/>
    </location>
</feature>
<keyword evidence="7 9" id="KW-0408">Iron</keyword>
<evidence type="ECO:0000256" key="2">
    <source>
        <dbReference type="ARBA" id="ARBA00022448"/>
    </source>
</evidence>
<comment type="PTM">
    <text evidence="8">Binds 2 heme c groups covalently per subunit.</text>
</comment>
<dbReference type="GO" id="GO:0009055">
    <property type="term" value="F:electron transfer activity"/>
    <property type="evidence" value="ECO:0007669"/>
    <property type="project" value="InterPro"/>
</dbReference>
<feature type="domain" description="Cytochrome c" evidence="11">
    <location>
        <begin position="21"/>
        <end position="100"/>
    </location>
</feature>
<dbReference type="SUPFAM" id="SSF46626">
    <property type="entry name" value="Cytochrome c"/>
    <property type="match status" value="2"/>
</dbReference>
<dbReference type="GO" id="GO:0005506">
    <property type="term" value="F:iron ion binding"/>
    <property type="evidence" value="ECO:0007669"/>
    <property type="project" value="InterPro"/>
</dbReference>
<feature type="binding site" description="covalent" evidence="8">
    <location>
        <position position="133"/>
    </location>
    <ligand>
        <name>heme c</name>
        <dbReference type="ChEBI" id="CHEBI:61717"/>
        <label>2</label>
    </ligand>
</feature>
<feature type="binding site" description="axial binding residue" evidence="9">
    <location>
        <position position="177"/>
    </location>
    <ligand>
        <name>heme c</name>
        <dbReference type="ChEBI" id="CHEBI:61717"/>
        <label>2</label>
    </ligand>
    <ligandPart>
        <name>Fe</name>
        <dbReference type="ChEBI" id="CHEBI:18248"/>
    </ligandPart>
</feature>
<gene>
    <name evidence="12" type="ORF">K3X48_01940</name>
</gene>
<feature type="chain" id="PRO_5040214217" evidence="10">
    <location>
        <begin position="21"/>
        <end position="202"/>
    </location>
</feature>
<sequence>MRLMPFLFTAFTLATSPLWAEDTTDITELRNDVCSHCHGAEGEASSRMYPRLAAQNRDYIEKQLRNFRDGTRESDIMNGMAENLSDAQITALAQYYAAQPPLKHRVRSSKQALEAVGYYIYHEGNEYTKIPPCADCHGEFAAGDASLPRLAGQHRHYVVEQLMAFEDRSRTNDSAIMHSVAKNLTELEINAVALYVSGLVEE</sequence>
<dbReference type="EMBL" id="CP080776">
    <property type="protein sequence ID" value="UWP95788.1"/>
    <property type="molecule type" value="Genomic_DNA"/>
</dbReference>
<keyword evidence="3 8" id="KW-0349">Heme</keyword>
<feature type="binding site" description="axial binding residue" evidence="9">
    <location>
        <position position="137"/>
    </location>
    <ligand>
        <name>heme c</name>
        <dbReference type="ChEBI" id="CHEBI:61717"/>
        <label>2</label>
    </ligand>
    <ligandPart>
        <name>Fe</name>
        <dbReference type="ChEBI" id="CHEBI:18248"/>
    </ligandPart>
</feature>
<dbReference type="PANTHER" id="PTHR33751">
    <property type="entry name" value="CBB3-TYPE CYTOCHROME C OXIDASE SUBUNIT FIXP"/>
    <property type="match status" value="1"/>
</dbReference>
<keyword evidence="2" id="KW-0813">Transport</keyword>
<dbReference type="GO" id="GO:0042597">
    <property type="term" value="C:periplasmic space"/>
    <property type="evidence" value="ECO:0007669"/>
    <property type="project" value="UniProtKB-SubCell"/>
</dbReference>
<evidence type="ECO:0000313" key="12">
    <source>
        <dbReference type="EMBL" id="UWP95788.1"/>
    </source>
</evidence>
<dbReference type="InterPro" id="IPR024167">
    <property type="entry name" value="Cytochrome_c4-like"/>
</dbReference>
<comment type="subcellular location">
    <subcellularLocation>
        <location evidence="1">Periplasm</location>
    </subcellularLocation>
</comment>
<feature type="binding site" description="covalent" evidence="8">
    <location>
        <position position="34"/>
    </location>
    <ligand>
        <name>heme c</name>
        <dbReference type="ChEBI" id="CHEBI:61717"/>
        <label>1</label>
    </ligand>
</feature>
<accession>A0A9Q9HA61</accession>
<evidence type="ECO:0000313" key="13">
    <source>
        <dbReference type="Proteomes" id="UP001057991"/>
    </source>
</evidence>
<dbReference type="InterPro" id="IPR009056">
    <property type="entry name" value="Cyt_c-like_dom"/>
</dbReference>
<dbReference type="Proteomes" id="UP001057991">
    <property type="component" value="Chromosome"/>
</dbReference>
<dbReference type="Gene3D" id="1.10.760.10">
    <property type="entry name" value="Cytochrome c-like domain"/>
    <property type="match status" value="2"/>
</dbReference>
<feature type="binding site" description="axial binding residue" evidence="9">
    <location>
        <position position="38"/>
    </location>
    <ligand>
        <name>heme c</name>
        <dbReference type="ChEBI" id="CHEBI:61717"/>
        <label>1</label>
    </ligand>
    <ligandPart>
        <name>Fe</name>
        <dbReference type="ChEBI" id="CHEBI:18248"/>
    </ligandPart>
</feature>
<feature type="signal peptide" evidence="10">
    <location>
        <begin position="1"/>
        <end position="20"/>
    </location>
</feature>
<feature type="binding site" description="axial binding residue" evidence="9">
    <location>
        <position position="77"/>
    </location>
    <ligand>
        <name>heme c</name>
        <dbReference type="ChEBI" id="CHEBI:61717"/>
        <label>1</label>
    </ligand>
    <ligandPart>
        <name>Fe</name>
        <dbReference type="ChEBI" id="CHEBI:18248"/>
    </ligandPart>
</feature>
<dbReference type="PIRSF" id="PIRSF000005">
    <property type="entry name" value="Cytochrome_c4"/>
    <property type="match status" value="1"/>
</dbReference>
<feature type="binding site" description="covalent" evidence="8">
    <location>
        <position position="136"/>
    </location>
    <ligand>
        <name>heme c</name>
        <dbReference type="ChEBI" id="CHEBI:61717"/>
        <label>2</label>
    </ligand>
</feature>
<evidence type="ECO:0000256" key="9">
    <source>
        <dbReference type="PIRSR" id="PIRSR000005-2"/>
    </source>
</evidence>
<organism evidence="12 13">
    <name type="scientific">Aliiroseovarius crassostreae</name>
    <dbReference type="NCBI Taxonomy" id="154981"/>
    <lineage>
        <taxon>Bacteria</taxon>
        <taxon>Pseudomonadati</taxon>
        <taxon>Pseudomonadota</taxon>
        <taxon>Alphaproteobacteria</taxon>
        <taxon>Rhodobacterales</taxon>
        <taxon>Paracoccaceae</taxon>
        <taxon>Aliiroseovarius</taxon>
    </lineage>
</organism>
<dbReference type="InterPro" id="IPR050597">
    <property type="entry name" value="Cytochrome_c_Oxidase_Subunit"/>
</dbReference>
<evidence type="ECO:0000256" key="7">
    <source>
        <dbReference type="ARBA" id="ARBA00023004"/>
    </source>
</evidence>